<reference evidence="1" key="1">
    <citation type="journal article" date="2021" name="J. Hered.">
        <title>Genome Assembly of Salicaceae Populus deltoides (Eastern Cottonwood) I-69 Based on Nanopore Sequencing and Hi-C Technologies.</title>
        <authorList>
            <person name="Bai S."/>
            <person name="Wu H."/>
            <person name="Zhang J."/>
            <person name="Pan Z."/>
            <person name="Zhao W."/>
            <person name="Li Z."/>
            <person name="Tong C."/>
        </authorList>
    </citation>
    <scope>NUCLEOTIDE SEQUENCE</scope>
    <source>
        <tissue evidence="1">Leaf</tissue>
    </source>
</reference>
<comment type="caution">
    <text evidence="1">The sequence shown here is derived from an EMBL/GenBank/DDBJ whole genome shotgun (WGS) entry which is preliminary data.</text>
</comment>
<keyword evidence="2" id="KW-1185">Reference proteome</keyword>
<sequence>MGGQGIIGDEWSSRILWAYASYRKSNQCLYMVVVERQLQNRERMMAEGLKNTVAEVGTGQKTSMSNQNADQGFIRVELPVSEYDQCFTITVCLVRHVSSESAPVVLNRSLPFTSLSVSSRNNTTINA</sequence>
<evidence type="ECO:0000313" key="2">
    <source>
        <dbReference type="Proteomes" id="UP000807159"/>
    </source>
</evidence>
<evidence type="ECO:0000313" key="1">
    <source>
        <dbReference type="EMBL" id="KAH8504567.1"/>
    </source>
</evidence>
<dbReference type="Proteomes" id="UP000807159">
    <property type="component" value="Chromosome 6"/>
</dbReference>
<name>A0A8T2YHQ9_POPDE</name>
<organism evidence="1 2">
    <name type="scientific">Populus deltoides</name>
    <name type="common">Eastern poplar</name>
    <name type="synonym">Eastern cottonwood</name>
    <dbReference type="NCBI Taxonomy" id="3696"/>
    <lineage>
        <taxon>Eukaryota</taxon>
        <taxon>Viridiplantae</taxon>
        <taxon>Streptophyta</taxon>
        <taxon>Embryophyta</taxon>
        <taxon>Tracheophyta</taxon>
        <taxon>Spermatophyta</taxon>
        <taxon>Magnoliopsida</taxon>
        <taxon>eudicotyledons</taxon>
        <taxon>Gunneridae</taxon>
        <taxon>Pentapetalae</taxon>
        <taxon>rosids</taxon>
        <taxon>fabids</taxon>
        <taxon>Malpighiales</taxon>
        <taxon>Salicaceae</taxon>
        <taxon>Saliceae</taxon>
        <taxon>Populus</taxon>
    </lineage>
</organism>
<accession>A0A8T2YHQ9</accession>
<dbReference type="EMBL" id="JACEGQ020000006">
    <property type="protein sequence ID" value="KAH8504567.1"/>
    <property type="molecule type" value="Genomic_DNA"/>
</dbReference>
<protein>
    <submittedName>
        <fullName evidence="1">Uncharacterized protein</fullName>
    </submittedName>
</protein>
<dbReference type="AlphaFoldDB" id="A0A8T2YHQ9"/>
<gene>
    <name evidence="1" type="ORF">H0E87_011986</name>
</gene>
<proteinExistence type="predicted"/>